<dbReference type="InterPro" id="IPR036388">
    <property type="entry name" value="WH-like_DNA-bd_sf"/>
</dbReference>
<gene>
    <name evidence="4" type="ORF">JKJ07_39045</name>
</gene>
<dbReference type="SUPFAM" id="SSF46894">
    <property type="entry name" value="C-terminal effector domain of the bipartite response regulators"/>
    <property type="match status" value="1"/>
</dbReference>
<organism evidence="4 5">
    <name type="scientific">Paractinoplanes lichenicola</name>
    <dbReference type="NCBI Taxonomy" id="2802976"/>
    <lineage>
        <taxon>Bacteria</taxon>
        <taxon>Bacillati</taxon>
        <taxon>Actinomycetota</taxon>
        <taxon>Actinomycetes</taxon>
        <taxon>Micromonosporales</taxon>
        <taxon>Micromonosporaceae</taxon>
        <taxon>Paractinoplanes</taxon>
    </lineage>
</organism>
<keyword evidence="2" id="KW-0067">ATP-binding</keyword>
<accession>A0ABS1W177</accession>
<dbReference type="Pfam" id="PF00196">
    <property type="entry name" value="GerE"/>
    <property type="match status" value="1"/>
</dbReference>
<dbReference type="RefSeq" id="WP_202997037.1">
    <property type="nucleotide sequence ID" value="NZ_JAENHO010000013.1"/>
</dbReference>
<proteinExistence type="predicted"/>
<dbReference type="PANTHER" id="PTHR16305">
    <property type="entry name" value="TESTICULAR SOLUBLE ADENYLYL CYCLASE"/>
    <property type="match status" value="1"/>
</dbReference>
<dbReference type="Pfam" id="PF13191">
    <property type="entry name" value="AAA_16"/>
    <property type="match status" value="1"/>
</dbReference>
<dbReference type="SMART" id="SM00421">
    <property type="entry name" value="HTH_LUXR"/>
    <property type="match status" value="1"/>
</dbReference>
<evidence type="ECO:0000313" key="5">
    <source>
        <dbReference type="Proteomes" id="UP000598996"/>
    </source>
</evidence>
<keyword evidence="1" id="KW-0547">Nucleotide-binding</keyword>
<dbReference type="Gene3D" id="1.25.40.10">
    <property type="entry name" value="Tetratricopeptide repeat domain"/>
    <property type="match status" value="1"/>
</dbReference>
<sequence>MDLIERDEAAARLDDLLAAAIAGRGRVALVTGTVATGKSELLAALADRSMERGALAVTATGSAMEKDMPLALLSQLFHDAPLLAEDRDRAMSLLLEGTKATLAGARHGEGRLDAQIIQGLCTALLELAERCPLVLLVDDVQHADPESLVCLTYLARRARLAKLLIVFTHSTFSIGAEPAWENDLVRPGHGVRINLEPLSRAGVWSYVEDRADAELADRFAGRWHELSGGNPLLLDGLLADLHQVTAELGAEPEEAFAGEEYGASVMSCLYRSDDRLLQVARGIAVLDDANSLDRLIGMGAPQVAQAVRALTTAGLVGMGVFRHPAARLAVLADVRQDEKSELHGRAAVLAYDRGAATRVVAEHLVNASEVQETWAFTVLEDAARQALREGRVEAAVRYLKLAWKVCTDDQDRLRVMTTLVRAEWRINPSSSAGYLPQLSGALEDGALRGSDALVLVKALLWHGQLAEAEDVLERLMANSTEMDSDTATELAIARPWLRCTYAPLAAHLPAANATASTVSASRRLAAARALAMVISSNPGADLSDTLERILRGSRLDEMSLDTVESALLGLTYSGHADKAAGWCDQFIEEAYTRRAPSRQARLAVVRSEVALRMGDLPAALSWARTALEIMPPASWGVAIGHPLSLLINASVAMGNLDDVREWLDQPVPAAMYETRYGLHYLQARGRHSLATEHPNLALRDFLRCGDLMAAWGVDAPGLVNWRADAAEAYLRMDRPQQARKLVEMQLERCTDQMPRARGVGLRLLAATELQRHQPMLLRRSADLLQSAGDQFELARTLAALAESYVALGESRRAKSITQRARALADACAAEPLSRLLGDGDDLDDAAAELNVPDGATAVLSMSERRVAALAALGYSNREIAGKLYITMSTVEQHLTRTYRKLNIRRRSELPTNLDASLASAV</sequence>
<dbReference type="Proteomes" id="UP000598996">
    <property type="component" value="Unassembled WGS sequence"/>
</dbReference>
<dbReference type="SUPFAM" id="SSF48452">
    <property type="entry name" value="TPR-like"/>
    <property type="match status" value="1"/>
</dbReference>
<dbReference type="SUPFAM" id="SSF52540">
    <property type="entry name" value="P-loop containing nucleoside triphosphate hydrolases"/>
    <property type="match status" value="1"/>
</dbReference>
<evidence type="ECO:0000256" key="2">
    <source>
        <dbReference type="ARBA" id="ARBA00022840"/>
    </source>
</evidence>
<dbReference type="EMBL" id="JAENHO010000013">
    <property type="protein sequence ID" value="MBL7260313.1"/>
    <property type="molecule type" value="Genomic_DNA"/>
</dbReference>
<dbReference type="InterPro" id="IPR027417">
    <property type="entry name" value="P-loop_NTPase"/>
</dbReference>
<comment type="caution">
    <text evidence="4">The sequence shown here is derived from an EMBL/GenBank/DDBJ whole genome shotgun (WGS) entry which is preliminary data.</text>
</comment>
<dbReference type="InterPro" id="IPR000792">
    <property type="entry name" value="Tscrpt_reg_LuxR_C"/>
</dbReference>
<dbReference type="PROSITE" id="PS50043">
    <property type="entry name" value="HTH_LUXR_2"/>
    <property type="match status" value="1"/>
</dbReference>
<name>A0ABS1W177_9ACTN</name>
<dbReference type="InterPro" id="IPR011990">
    <property type="entry name" value="TPR-like_helical_dom_sf"/>
</dbReference>
<feature type="domain" description="HTH luxR-type" evidence="3">
    <location>
        <begin position="852"/>
        <end position="917"/>
    </location>
</feature>
<evidence type="ECO:0000259" key="3">
    <source>
        <dbReference type="PROSITE" id="PS50043"/>
    </source>
</evidence>
<reference evidence="4 5" key="1">
    <citation type="submission" date="2021-01" db="EMBL/GenBank/DDBJ databases">
        <title>Actinoplanes sp. nov. LDG1-01 isolated from lichen.</title>
        <authorList>
            <person name="Saeng-In P."/>
            <person name="Phongsopitanun W."/>
            <person name="Kanchanasin P."/>
            <person name="Yuki M."/>
            <person name="Kudo T."/>
            <person name="Ohkuma M."/>
            <person name="Tanasupawat S."/>
        </authorList>
    </citation>
    <scope>NUCLEOTIDE SEQUENCE [LARGE SCALE GENOMIC DNA]</scope>
    <source>
        <strain evidence="4 5">LDG1-01</strain>
    </source>
</reference>
<evidence type="ECO:0000256" key="1">
    <source>
        <dbReference type="ARBA" id="ARBA00022741"/>
    </source>
</evidence>
<dbReference type="InterPro" id="IPR016032">
    <property type="entry name" value="Sig_transdc_resp-reg_C-effctor"/>
</dbReference>
<keyword evidence="5" id="KW-1185">Reference proteome</keyword>
<evidence type="ECO:0000313" key="4">
    <source>
        <dbReference type="EMBL" id="MBL7260313.1"/>
    </source>
</evidence>
<dbReference type="CDD" id="cd06170">
    <property type="entry name" value="LuxR_C_like"/>
    <property type="match status" value="1"/>
</dbReference>
<dbReference type="PRINTS" id="PR00038">
    <property type="entry name" value="HTHLUXR"/>
</dbReference>
<protein>
    <submittedName>
        <fullName evidence="4">AAA family ATPase</fullName>
    </submittedName>
</protein>
<dbReference type="Gene3D" id="1.10.10.10">
    <property type="entry name" value="Winged helix-like DNA-binding domain superfamily/Winged helix DNA-binding domain"/>
    <property type="match status" value="1"/>
</dbReference>
<dbReference type="PROSITE" id="PS00622">
    <property type="entry name" value="HTH_LUXR_1"/>
    <property type="match status" value="1"/>
</dbReference>
<dbReference type="InterPro" id="IPR041664">
    <property type="entry name" value="AAA_16"/>
</dbReference>
<dbReference type="PANTHER" id="PTHR16305:SF35">
    <property type="entry name" value="TRANSCRIPTIONAL ACTIVATOR DOMAIN"/>
    <property type="match status" value="1"/>
</dbReference>